<organism evidence="2 3">
    <name type="scientific">Zymoseptoria brevis</name>
    <dbReference type="NCBI Taxonomy" id="1047168"/>
    <lineage>
        <taxon>Eukaryota</taxon>
        <taxon>Fungi</taxon>
        <taxon>Dikarya</taxon>
        <taxon>Ascomycota</taxon>
        <taxon>Pezizomycotina</taxon>
        <taxon>Dothideomycetes</taxon>
        <taxon>Dothideomycetidae</taxon>
        <taxon>Mycosphaerellales</taxon>
        <taxon>Mycosphaerellaceae</taxon>
        <taxon>Zymoseptoria</taxon>
    </lineage>
</organism>
<sequence>MNQTNQNVDKRASPPPPTRFCIATPSKRAMIGPKTPSRAARLCRPTSRPPPAATPSPKRPQEPESRPRTIIVATPSKRAMRAKQPGSSLPFSPTFAASTPSRIPLQTPKKAVSTLFATPAKRPVHNTGRTSSTLPGAEEDMEFMSAKARRRPGETGQMLAFDRAKKDEK</sequence>
<gene>
    <name evidence="2" type="ORF">TI39_contig4267g00001</name>
</gene>
<dbReference type="OrthoDB" id="10320761at2759"/>
<proteinExistence type="predicted"/>
<keyword evidence="3" id="KW-1185">Reference proteome</keyword>
<name>A0A0F4G8R8_9PEZI</name>
<evidence type="ECO:0000313" key="3">
    <source>
        <dbReference type="Proteomes" id="UP000033647"/>
    </source>
</evidence>
<comment type="caution">
    <text evidence="2">The sequence shown here is derived from an EMBL/GenBank/DDBJ whole genome shotgun (WGS) entry which is preliminary data.</text>
</comment>
<dbReference type="EMBL" id="LAFY01004226">
    <property type="protein sequence ID" value="KJX93724.1"/>
    <property type="molecule type" value="Genomic_DNA"/>
</dbReference>
<feature type="region of interest" description="Disordered" evidence="1">
    <location>
        <begin position="1"/>
        <end position="169"/>
    </location>
</feature>
<evidence type="ECO:0000313" key="2">
    <source>
        <dbReference type="EMBL" id="KJX93724.1"/>
    </source>
</evidence>
<dbReference type="AlphaFoldDB" id="A0A0F4G8R8"/>
<evidence type="ECO:0000256" key="1">
    <source>
        <dbReference type="SAM" id="MobiDB-lite"/>
    </source>
</evidence>
<feature type="compositionally biased region" description="Pro residues" evidence="1">
    <location>
        <begin position="47"/>
        <end position="58"/>
    </location>
</feature>
<reference evidence="2 3" key="1">
    <citation type="submission" date="2015-03" db="EMBL/GenBank/DDBJ databases">
        <title>RNA-seq based gene annotation and comparative genomics of four Zymoseptoria species reveal species-specific pathogenicity related genes and transposable element activity.</title>
        <authorList>
            <person name="Grandaubert J."/>
            <person name="Bhattacharyya A."/>
            <person name="Stukenbrock E.H."/>
        </authorList>
    </citation>
    <scope>NUCLEOTIDE SEQUENCE [LARGE SCALE GENOMIC DNA]</scope>
    <source>
        <strain evidence="2 3">Zb18110</strain>
    </source>
</reference>
<accession>A0A0F4G8R8</accession>
<dbReference type="Proteomes" id="UP000033647">
    <property type="component" value="Unassembled WGS sequence"/>
</dbReference>
<protein>
    <submittedName>
        <fullName evidence="2">Uncharacterized protein</fullName>
    </submittedName>
</protein>
<feature type="compositionally biased region" description="Polar residues" evidence="1">
    <location>
        <begin position="85"/>
        <end position="101"/>
    </location>
</feature>